<gene>
    <name evidence="5" type="ORF">ANE_LOCUS7390</name>
</gene>
<reference evidence="5" key="1">
    <citation type="submission" date="2019-07" db="EMBL/GenBank/DDBJ databases">
        <authorList>
            <person name="Dittberner H."/>
        </authorList>
    </citation>
    <scope>NUCLEOTIDE SEQUENCE [LARGE SCALE GENOMIC DNA]</scope>
</reference>
<evidence type="ECO:0000256" key="4">
    <source>
        <dbReference type="SAM" id="Phobius"/>
    </source>
</evidence>
<evidence type="ECO:0000256" key="2">
    <source>
        <dbReference type="ARBA" id="ARBA00022723"/>
    </source>
</evidence>
<dbReference type="PANTHER" id="PTHR47955">
    <property type="entry name" value="CYTOCHROME P450 FAMILY 71 PROTEIN"/>
    <property type="match status" value="1"/>
</dbReference>
<accession>A0A565B835</accession>
<dbReference type="Proteomes" id="UP000489600">
    <property type="component" value="Unassembled WGS sequence"/>
</dbReference>
<dbReference type="GO" id="GO:0005506">
    <property type="term" value="F:iron ion binding"/>
    <property type="evidence" value="ECO:0007669"/>
    <property type="project" value="InterPro"/>
</dbReference>
<comment type="caution">
    <text evidence="5">The sequence shown here is derived from an EMBL/GenBank/DDBJ whole genome shotgun (WGS) entry which is preliminary data.</text>
</comment>
<dbReference type="GO" id="GO:0004497">
    <property type="term" value="F:monooxygenase activity"/>
    <property type="evidence" value="ECO:0007669"/>
    <property type="project" value="InterPro"/>
</dbReference>
<feature type="transmembrane region" description="Helical" evidence="4">
    <location>
        <begin position="12"/>
        <end position="29"/>
    </location>
</feature>
<evidence type="ECO:0008006" key="7">
    <source>
        <dbReference type="Google" id="ProtNLM"/>
    </source>
</evidence>
<keyword evidence="4" id="KW-0812">Transmembrane</keyword>
<keyword evidence="4" id="KW-1133">Transmembrane helix</keyword>
<keyword evidence="2" id="KW-0479">Metal-binding</keyword>
<dbReference type="GO" id="GO:0016705">
    <property type="term" value="F:oxidoreductase activity, acting on paired donors, with incorporation or reduction of molecular oxygen"/>
    <property type="evidence" value="ECO:0007669"/>
    <property type="project" value="InterPro"/>
</dbReference>
<dbReference type="InterPro" id="IPR036396">
    <property type="entry name" value="Cyt_P450_sf"/>
</dbReference>
<dbReference type="AlphaFoldDB" id="A0A565B835"/>
<proteinExistence type="inferred from homology"/>
<dbReference type="PANTHER" id="PTHR47955:SF12">
    <property type="entry name" value="(RAPE) HYPOTHETICAL PROTEIN"/>
    <property type="match status" value="1"/>
</dbReference>
<feature type="transmembrane region" description="Helical" evidence="4">
    <location>
        <begin position="79"/>
        <end position="100"/>
    </location>
</feature>
<protein>
    <recommendedName>
        <fullName evidence="7">Cytochrome P450</fullName>
    </recommendedName>
</protein>
<sequence>MAAMMAVDFQNCFIFILLCLFSILCYSFFFRKQKDSRLGFDLPPSPPSLPIIGHLHHILSLLLHKSLQKLSSKYGTLLHLRIFNVPLVVVSSASIAYEIFKA</sequence>
<dbReference type="Pfam" id="PF00067">
    <property type="entry name" value="p450"/>
    <property type="match status" value="1"/>
</dbReference>
<evidence type="ECO:0000313" key="5">
    <source>
        <dbReference type="EMBL" id="VVA96945.1"/>
    </source>
</evidence>
<dbReference type="Gene3D" id="1.10.630.10">
    <property type="entry name" value="Cytochrome P450"/>
    <property type="match status" value="1"/>
</dbReference>
<dbReference type="SUPFAM" id="SSF48264">
    <property type="entry name" value="Cytochrome P450"/>
    <property type="match status" value="1"/>
</dbReference>
<evidence type="ECO:0000313" key="6">
    <source>
        <dbReference type="Proteomes" id="UP000489600"/>
    </source>
</evidence>
<dbReference type="EMBL" id="CABITT030000003">
    <property type="protein sequence ID" value="VVA96945.1"/>
    <property type="molecule type" value="Genomic_DNA"/>
</dbReference>
<keyword evidence="3" id="KW-0408">Iron</keyword>
<name>A0A565B835_9BRAS</name>
<evidence type="ECO:0000256" key="1">
    <source>
        <dbReference type="ARBA" id="ARBA00010617"/>
    </source>
</evidence>
<keyword evidence="4" id="KW-0472">Membrane</keyword>
<comment type="similarity">
    <text evidence="1">Belongs to the cytochrome P450 family.</text>
</comment>
<organism evidence="5 6">
    <name type="scientific">Arabis nemorensis</name>
    <dbReference type="NCBI Taxonomy" id="586526"/>
    <lineage>
        <taxon>Eukaryota</taxon>
        <taxon>Viridiplantae</taxon>
        <taxon>Streptophyta</taxon>
        <taxon>Embryophyta</taxon>
        <taxon>Tracheophyta</taxon>
        <taxon>Spermatophyta</taxon>
        <taxon>Magnoliopsida</taxon>
        <taxon>eudicotyledons</taxon>
        <taxon>Gunneridae</taxon>
        <taxon>Pentapetalae</taxon>
        <taxon>rosids</taxon>
        <taxon>malvids</taxon>
        <taxon>Brassicales</taxon>
        <taxon>Brassicaceae</taxon>
        <taxon>Arabideae</taxon>
        <taxon>Arabis</taxon>
    </lineage>
</organism>
<dbReference type="InterPro" id="IPR001128">
    <property type="entry name" value="Cyt_P450"/>
</dbReference>
<dbReference type="GO" id="GO:0020037">
    <property type="term" value="F:heme binding"/>
    <property type="evidence" value="ECO:0007669"/>
    <property type="project" value="InterPro"/>
</dbReference>
<keyword evidence="6" id="KW-1185">Reference proteome</keyword>
<evidence type="ECO:0000256" key="3">
    <source>
        <dbReference type="ARBA" id="ARBA00023004"/>
    </source>
</evidence>